<evidence type="ECO:0008006" key="4">
    <source>
        <dbReference type="Google" id="ProtNLM"/>
    </source>
</evidence>
<proteinExistence type="predicted"/>
<dbReference type="EMBL" id="CP119312">
    <property type="protein sequence ID" value="WEK06464.1"/>
    <property type="molecule type" value="Genomic_DNA"/>
</dbReference>
<sequence>MKNALAIIFALCCASPAIAQDTPVAPENAAAFTLELNALHPAAAGCRVTFLATNELGSQLDRASVEMALFDSAGTIDRIVTLDFRALSQGKTKVLQFELAGLDCDNVGRVLINDITACEGPDLVATACLAGLVTTTRSDIAFGA</sequence>
<protein>
    <recommendedName>
        <fullName evidence="4">Tat pathway signal sequence domain protein</fullName>
    </recommendedName>
</protein>
<name>A0AAJ5VXA9_9HYPH</name>
<evidence type="ECO:0000256" key="1">
    <source>
        <dbReference type="SAM" id="SignalP"/>
    </source>
</evidence>
<accession>A0AAJ5VXA9</accession>
<organism evidence="2 3">
    <name type="scientific">Candidatus Devosia phytovorans</name>
    <dbReference type="NCBI Taxonomy" id="3121372"/>
    <lineage>
        <taxon>Bacteria</taxon>
        <taxon>Pseudomonadati</taxon>
        <taxon>Pseudomonadota</taxon>
        <taxon>Alphaproteobacteria</taxon>
        <taxon>Hyphomicrobiales</taxon>
        <taxon>Devosiaceae</taxon>
        <taxon>Devosia</taxon>
    </lineage>
</organism>
<reference evidence="2" key="1">
    <citation type="submission" date="2023-03" db="EMBL/GenBank/DDBJ databases">
        <title>Andean soil-derived lignocellulolytic bacterial consortium as a source of novel taxa and putative plastic-active enzymes.</title>
        <authorList>
            <person name="Diaz-Garcia L."/>
            <person name="Chuvochina M."/>
            <person name="Feuerriegel G."/>
            <person name="Bunk B."/>
            <person name="Sproer C."/>
            <person name="Streit W.R."/>
            <person name="Rodriguez L.M."/>
            <person name="Overmann J."/>
            <person name="Jimenez D.J."/>
        </authorList>
    </citation>
    <scope>NUCLEOTIDE SEQUENCE</scope>
    <source>
        <strain evidence="2">MAG 4196</strain>
    </source>
</reference>
<gene>
    <name evidence="2" type="ORF">P0Y65_09555</name>
</gene>
<evidence type="ECO:0000313" key="2">
    <source>
        <dbReference type="EMBL" id="WEK06464.1"/>
    </source>
</evidence>
<evidence type="ECO:0000313" key="3">
    <source>
        <dbReference type="Proteomes" id="UP001217476"/>
    </source>
</evidence>
<dbReference type="AlphaFoldDB" id="A0AAJ5VXA9"/>
<dbReference type="Proteomes" id="UP001217476">
    <property type="component" value="Chromosome"/>
</dbReference>
<keyword evidence="1" id="KW-0732">Signal</keyword>
<feature type="signal peptide" evidence="1">
    <location>
        <begin position="1"/>
        <end position="19"/>
    </location>
</feature>
<feature type="chain" id="PRO_5042587340" description="Tat pathway signal sequence domain protein" evidence="1">
    <location>
        <begin position="20"/>
        <end position="144"/>
    </location>
</feature>